<gene>
    <name evidence="2" type="ORF">Q765_14880</name>
</gene>
<accession>A0A0A2MBR4</accession>
<comment type="caution">
    <text evidence="2">The sequence shown here is derived from an EMBL/GenBank/DDBJ whole genome shotgun (WGS) entry which is preliminary data.</text>
</comment>
<proteinExistence type="predicted"/>
<evidence type="ECO:0000313" key="2">
    <source>
        <dbReference type="EMBL" id="KGO85705.1"/>
    </source>
</evidence>
<keyword evidence="1" id="KW-0812">Transmembrane</keyword>
<sequence length="91" mass="10609">MSEIIANPQGLALFYAIIFNSFILYLKYFRCKTALTRAFAMNCQNVNKKMYYYTVTYKFNTIINNTLTGNANFSAMNLQYEKSLLNSHSKF</sequence>
<keyword evidence="1" id="KW-1133">Transmembrane helix</keyword>
<organism evidence="2 3">
    <name type="scientific">Flavobacterium rivuli WB 3.3-2 = DSM 21788</name>
    <dbReference type="NCBI Taxonomy" id="1121895"/>
    <lineage>
        <taxon>Bacteria</taxon>
        <taxon>Pseudomonadati</taxon>
        <taxon>Bacteroidota</taxon>
        <taxon>Flavobacteriia</taxon>
        <taxon>Flavobacteriales</taxon>
        <taxon>Flavobacteriaceae</taxon>
        <taxon>Flavobacterium</taxon>
    </lineage>
</organism>
<evidence type="ECO:0000256" key="1">
    <source>
        <dbReference type="SAM" id="Phobius"/>
    </source>
</evidence>
<protein>
    <submittedName>
        <fullName evidence="2">Uncharacterized protein</fullName>
    </submittedName>
</protein>
<evidence type="ECO:0000313" key="3">
    <source>
        <dbReference type="Proteomes" id="UP000030152"/>
    </source>
</evidence>
<dbReference type="Proteomes" id="UP000030152">
    <property type="component" value="Unassembled WGS sequence"/>
</dbReference>
<keyword evidence="3" id="KW-1185">Reference proteome</keyword>
<dbReference type="EMBL" id="JRLX01000017">
    <property type="protein sequence ID" value="KGO85705.1"/>
    <property type="molecule type" value="Genomic_DNA"/>
</dbReference>
<feature type="transmembrane region" description="Helical" evidence="1">
    <location>
        <begin position="12"/>
        <end position="29"/>
    </location>
</feature>
<name>A0A0A2MBR4_9FLAO</name>
<keyword evidence="1" id="KW-0472">Membrane</keyword>
<reference evidence="2 3" key="1">
    <citation type="submission" date="2013-09" db="EMBL/GenBank/DDBJ databases">
        <authorList>
            <person name="Zeng Z."/>
            <person name="Chen C."/>
        </authorList>
    </citation>
    <scope>NUCLEOTIDE SEQUENCE [LARGE SCALE GENOMIC DNA]</scope>
    <source>
        <strain evidence="2 3">WB 3.3-2</strain>
    </source>
</reference>
<dbReference type="AlphaFoldDB" id="A0A0A2MBR4"/>